<evidence type="ECO:0000256" key="6">
    <source>
        <dbReference type="HAMAP-Rule" id="MF_02095"/>
    </source>
</evidence>
<protein>
    <recommendedName>
        <fullName evidence="6">3'(2'),5'-bisphosphate nucleotidase CysQ</fullName>
        <ecNumber evidence="6">3.1.3.7</ecNumber>
    </recommendedName>
    <alternativeName>
        <fullName evidence="6">3'(2'),5-bisphosphonucleoside 3'(2')-phosphohydrolase</fullName>
    </alternativeName>
    <alternativeName>
        <fullName evidence="6">3'-phosphoadenosine 5'-phosphate phosphatase</fullName>
        <shortName evidence="6">PAP phosphatase</shortName>
    </alternativeName>
</protein>
<evidence type="ECO:0000256" key="1">
    <source>
        <dbReference type="ARBA" id="ARBA00005289"/>
    </source>
</evidence>
<sequence length="277" mass="31355">MKWLDGAFSNHVKTALKAAVEAGKVIMEVYGGQLETELKADDSPVTLADRRAHDIISKTLQTTGIPVISEEMNLPDHEIRKKWQRYWLVDPLDGTKEFIDKGVDFTVNIALMEEHQPVLGILLLPCSKEIYLGDKLQQKGWKTTLDRLEWADLHETSWQSLPKLTPVEDCTIVASRSHLKGETLEFIEQIKEHSEGQEVRLLYRGSAVKFCMIAEGKAQVYPRFAPCMEWDTAAGQALCEALGAIMVRMEDRRPLDYSKPLLLNPPFLLTAPGKQHF</sequence>
<feature type="binding site" evidence="6">
    <location>
        <position position="70"/>
    </location>
    <ligand>
        <name>substrate</name>
    </ligand>
</feature>
<evidence type="ECO:0000313" key="9">
    <source>
        <dbReference type="Proteomes" id="UP000305939"/>
    </source>
</evidence>
<dbReference type="OrthoDB" id="9772456at2"/>
<comment type="function">
    <text evidence="6">Converts adenosine-3',5'-bisphosphate (PAP) to AMP.</text>
</comment>
<keyword evidence="3" id="KW-0997">Cell inner membrane</keyword>
<keyword evidence="2 6" id="KW-1003">Cell membrane</keyword>
<comment type="cofactor">
    <cofactor evidence="6 7">
        <name>Mg(2+)</name>
        <dbReference type="ChEBI" id="CHEBI:18420"/>
    </cofactor>
</comment>
<dbReference type="PROSITE" id="PS00630">
    <property type="entry name" value="IMP_2"/>
    <property type="match status" value="1"/>
</dbReference>
<keyword evidence="6 7" id="KW-0460">Magnesium</keyword>
<keyword evidence="4 6" id="KW-0378">Hydrolase</keyword>
<dbReference type="GO" id="GO:0050427">
    <property type="term" value="P:3'-phosphoadenosine 5'-phosphosulfate metabolic process"/>
    <property type="evidence" value="ECO:0007669"/>
    <property type="project" value="TreeGrafter"/>
</dbReference>
<keyword evidence="6 7" id="KW-0479">Metal-binding</keyword>
<name>A0A4S3M2I1_9FLAO</name>
<dbReference type="GO" id="GO:0005886">
    <property type="term" value="C:plasma membrane"/>
    <property type="evidence" value="ECO:0007669"/>
    <property type="project" value="UniProtKB-SubCell"/>
</dbReference>
<evidence type="ECO:0000256" key="5">
    <source>
        <dbReference type="ARBA" id="ARBA00023136"/>
    </source>
</evidence>
<dbReference type="Gene3D" id="3.30.540.10">
    <property type="entry name" value="Fructose-1,6-Bisphosphatase, subunit A, domain 1"/>
    <property type="match status" value="1"/>
</dbReference>
<feature type="binding site" evidence="6 7">
    <location>
        <position position="93"/>
    </location>
    <ligand>
        <name>Mg(2+)</name>
        <dbReference type="ChEBI" id="CHEBI:18420"/>
        <label>2</label>
    </ligand>
</feature>
<feature type="binding site" evidence="7">
    <location>
        <position position="92"/>
    </location>
    <ligand>
        <name>Mg(2+)</name>
        <dbReference type="ChEBI" id="CHEBI:18420"/>
        <label>1</label>
        <note>catalytic</note>
    </ligand>
</feature>
<reference evidence="8 9" key="1">
    <citation type="submission" date="2019-04" db="EMBL/GenBank/DDBJ databases">
        <title>Draft genome sequence of Robertkochia marina CC-AMO-30D.</title>
        <authorList>
            <person name="Hameed A."/>
            <person name="Lin S.-Y."/>
            <person name="Shahina M."/>
            <person name="Lai W.-A."/>
            <person name="Young C.-C."/>
        </authorList>
    </citation>
    <scope>NUCLEOTIDE SEQUENCE [LARGE SCALE GENOMIC DNA]</scope>
    <source>
        <strain evidence="8 9">CC-AMO-30D</strain>
    </source>
</reference>
<dbReference type="InterPro" id="IPR006240">
    <property type="entry name" value="CysQ"/>
</dbReference>
<evidence type="ECO:0000256" key="4">
    <source>
        <dbReference type="ARBA" id="ARBA00022801"/>
    </source>
</evidence>
<dbReference type="InterPro" id="IPR000760">
    <property type="entry name" value="Inositol_monophosphatase-like"/>
</dbReference>
<dbReference type="AlphaFoldDB" id="A0A4S3M2I1"/>
<dbReference type="Pfam" id="PF00459">
    <property type="entry name" value="Inositol_P"/>
    <property type="match status" value="1"/>
</dbReference>
<dbReference type="PANTHER" id="PTHR43028:SF5">
    <property type="entry name" value="3'(2'),5'-BISPHOSPHATE NUCLEOTIDASE 1"/>
    <property type="match status" value="1"/>
</dbReference>
<accession>A0A4S3M2I1</accession>
<feature type="binding site" evidence="6 7">
    <location>
        <position position="90"/>
    </location>
    <ligand>
        <name>Mg(2+)</name>
        <dbReference type="ChEBI" id="CHEBI:18420"/>
        <label>2</label>
    </ligand>
</feature>
<feature type="binding site" evidence="6">
    <location>
        <position position="92"/>
    </location>
    <ligand>
        <name>Mg(2+)</name>
        <dbReference type="ChEBI" id="CHEBI:18420"/>
        <label>1</label>
    </ligand>
</feature>
<dbReference type="GO" id="GO:0046854">
    <property type="term" value="P:phosphatidylinositol phosphate biosynthetic process"/>
    <property type="evidence" value="ECO:0007669"/>
    <property type="project" value="InterPro"/>
</dbReference>
<evidence type="ECO:0000256" key="2">
    <source>
        <dbReference type="ARBA" id="ARBA00022475"/>
    </source>
</evidence>
<dbReference type="HAMAP" id="MF_02095">
    <property type="entry name" value="CysQ"/>
    <property type="match status" value="1"/>
</dbReference>
<proteinExistence type="inferred from homology"/>
<feature type="binding site" evidence="6">
    <location>
        <position position="231"/>
    </location>
    <ligand>
        <name>Mg(2+)</name>
        <dbReference type="ChEBI" id="CHEBI:18420"/>
        <label>2</label>
    </ligand>
</feature>
<feature type="binding site" evidence="6">
    <location>
        <begin position="92"/>
        <end position="95"/>
    </location>
    <ligand>
        <name>substrate</name>
    </ligand>
</feature>
<dbReference type="EMBL" id="SSMC01000001">
    <property type="protein sequence ID" value="THD69334.1"/>
    <property type="molecule type" value="Genomic_DNA"/>
</dbReference>
<comment type="similarity">
    <text evidence="1 6">Belongs to the inositol monophosphatase superfamily. CysQ family.</text>
</comment>
<dbReference type="GO" id="GO:0000103">
    <property type="term" value="P:sulfate assimilation"/>
    <property type="evidence" value="ECO:0007669"/>
    <property type="project" value="TreeGrafter"/>
</dbReference>
<evidence type="ECO:0000256" key="3">
    <source>
        <dbReference type="ARBA" id="ARBA00022519"/>
    </source>
</evidence>
<keyword evidence="5 6" id="KW-0472">Membrane</keyword>
<dbReference type="EC" id="3.1.3.7" evidence="6"/>
<dbReference type="CDD" id="cd01638">
    <property type="entry name" value="CysQ"/>
    <property type="match status" value="1"/>
</dbReference>
<dbReference type="Proteomes" id="UP000305939">
    <property type="component" value="Unassembled WGS sequence"/>
</dbReference>
<organism evidence="8 9">
    <name type="scientific">Robertkochia marina</name>
    <dbReference type="NCBI Taxonomy" id="1227945"/>
    <lineage>
        <taxon>Bacteria</taxon>
        <taxon>Pseudomonadati</taxon>
        <taxon>Bacteroidota</taxon>
        <taxon>Flavobacteriia</taxon>
        <taxon>Flavobacteriales</taxon>
        <taxon>Flavobacteriaceae</taxon>
        <taxon>Robertkochia</taxon>
    </lineage>
</organism>
<feature type="binding site" evidence="6">
    <location>
        <position position="231"/>
    </location>
    <ligand>
        <name>substrate</name>
    </ligand>
</feature>
<feature type="binding site" evidence="6">
    <location>
        <position position="70"/>
    </location>
    <ligand>
        <name>Mg(2+)</name>
        <dbReference type="ChEBI" id="CHEBI:18420"/>
        <label>1</label>
    </ligand>
</feature>
<dbReference type="PANTHER" id="PTHR43028">
    <property type="entry name" value="3'(2'),5'-BISPHOSPHATE NUCLEOTIDASE 1"/>
    <property type="match status" value="1"/>
</dbReference>
<comment type="catalytic activity">
    <reaction evidence="6">
        <text>adenosine 3',5'-bisphosphate + H2O = AMP + phosphate</text>
        <dbReference type="Rhea" id="RHEA:10040"/>
        <dbReference type="ChEBI" id="CHEBI:15377"/>
        <dbReference type="ChEBI" id="CHEBI:43474"/>
        <dbReference type="ChEBI" id="CHEBI:58343"/>
        <dbReference type="ChEBI" id="CHEBI:456215"/>
        <dbReference type="EC" id="3.1.3.7"/>
    </reaction>
</comment>
<feature type="binding site" evidence="7">
    <location>
        <position position="70"/>
    </location>
    <ligand>
        <name>Mg(2+)</name>
        <dbReference type="ChEBI" id="CHEBI:18420"/>
        <label>1</label>
        <note>catalytic</note>
    </ligand>
</feature>
<gene>
    <name evidence="6 8" type="primary">cysQ</name>
    <name evidence="8" type="ORF">E7Z59_03140</name>
</gene>
<dbReference type="SUPFAM" id="SSF56655">
    <property type="entry name" value="Carbohydrate phosphatase"/>
    <property type="match status" value="1"/>
</dbReference>
<dbReference type="InterPro" id="IPR050725">
    <property type="entry name" value="CysQ/Inositol_MonoPase"/>
</dbReference>
<evidence type="ECO:0000313" key="8">
    <source>
        <dbReference type="EMBL" id="THD69334.1"/>
    </source>
</evidence>
<comment type="subcellular location">
    <subcellularLocation>
        <location evidence="6">Cell membrane</location>
        <topology evidence="6">Peripheral membrane protein</topology>
        <orientation evidence="6">Cytoplasmic side</orientation>
    </subcellularLocation>
</comment>
<dbReference type="GO" id="GO:0008441">
    <property type="term" value="F:3'(2'),5'-bisphosphate nucleotidase activity"/>
    <property type="evidence" value="ECO:0007669"/>
    <property type="project" value="UniProtKB-UniRule"/>
</dbReference>
<dbReference type="NCBIfam" id="TIGR01331">
    <property type="entry name" value="bisphos_cysQ"/>
    <property type="match status" value="1"/>
</dbReference>
<comment type="caution">
    <text evidence="8">The sequence shown here is derived from an EMBL/GenBank/DDBJ whole genome shotgun (WGS) entry which is preliminary data.</text>
</comment>
<evidence type="ECO:0000256" key="7">
    <source>
        <dbReference type="PIRSR" id="PIRSR600760-2"/>
    </source>
</evidence>
<keyword evidence="9" id="KW-1185">Reference proteome</keyword>
<feature type="binding site" evidence="7">
    <location>
        <position position="231"/>
    </location>
    <ligand>
        <name>Mg(2+)</name>
        <dbReference type="ChEBI" id="CHEBI:18420"/>
        <label>1</label>
        <note>catalytic</note>
    </ligand>
</feature>
<feature type="binding site" evidence="6">
    <location>
        <position position="90"/>
    </location>
    <ligand>
        <name>Mg(2+)</name>
        <dbReference type="ChEBI" id="CHEBI:18420"/>
        <label>1</label>
    </ligand>
</feature>
<dbReference type="InterPro" id="IPR020550">
    <property type="entry name" value="Inositol_monophosphatase_CS"/>
</dbReference>
<dbReference type="Gene3D" id="3.40.190.80">
    <property type="match status" value="1"/>
</dbReference>
<dbReference type="RefSeq" id="WP_136334825.1">
    <property type="nucleotide sequence ID" value="NZ_QXMP01000001.1"/>
</dbReference>
<dbReference type="GO" id="GO:0000287">
    <property type="term" value="F:magnesium ion binding"/>
    <property type="evidence" value="ECO:0007669"/>
    <property type="project" value="UniProtKB-UniRule"/>
</dbReference>